<dbReference type="Gene3D" id="3.40.50.12580">
    <property type="match status" value="1"/>
</dbReference>
<comment type="caution">
    <text evidence="1">The sequence shown here is derived from an EMBL/GenBank/DDBJ whole genome shotgun (WGS) entry which is preliminary data.</text>
</comment>
<dbReference type="Proteomes" id="UP001157091">
    <property type="component" value="Unassembled WGS sequence"/>
</dbReference>
<dbReference type="EMBL" id="BSUK01000001">
    <property type="protein sequence ID" value="GMA25099.1"/>
    <property type="molecule type" value="Genomic_DNA"/>
</dbReference>
<reference evidence="2" key="1">
    <citation type="journal article" date="2019" name="Int. J. Syst. Evol. Microbiol.">
        <title>The Global Catalogue of Microorganisms (GCM) 10K type strain sequencing project: providing services to taxonomists for standard genome sequencing and annotation.</title>
        <authorList>
            <consortium name="The Broad Institute Genomics Platform"/>
            <consortium name="The Broad Institute Genome Sequencing Center for Infectious Disease"/>
            <person name="Wu L."/>
            <person name="Ma J."/>
        </authorList>
    </citation>
    <scope>NUCLEOTIDE SEQUENCE [LARGE SCALE GENOMIC DNA]</scope>
    <source>
        <strain evidence="2">NBRC 106348</strain>
    </source>
</reference>
<evidence type="ECO:0000313" key="1">
    <source>
        <dbReference type="EMBL" id="GMA25099.1"/>
    </source>
</evidence>
<sequence>MPVARSFADADLLVCDISGVAVDWLALDRPLVITEPADSRVWQGQSPLREAVPGLPADDARRFSAKVGALMADDGARVARERLLGYYLGEVAPGAATKRFVAACHDVIGRRSGETRAIDTVAASSAADEKGA</sequence>
<evidence type="ECO:0000313" key="2">
    <source>
        <dbReference type="Proteomes" id="UP001157091"/>
    </source>
</evidence>
<organism evidence="1 2">
    <name type="scientific">Luteimicrobium album</name>
    <dbReference type="NCBI Taxonomy" id="1054550"/>
    <lineage>
        <taxon>Bacteria</taxon>
        <taxon>Bacillati</taxon>
        <taxon>Actinomycetota</taxon>
        <taxon>Actinomycetes</taxon>
        <taxon>Micrococcales</taxon>
        <taxon>Luteimicrobium</taxon>
    </lineage>
</organism>
<name>A0ABQ6I5M2_9MICO</name>
<keyword evidence="2" id="KW-1185">Reference proteome</keyword>
<gene>
    <name evidence="1" type="ORF">GCM10025864_28580</name>
</gene>
<dbReference type="InterPro" id="IPR043148">
    <property type="entry name" value="TagF_C"/>
</dbReference>
<proteinExistence type="predicted"/>
<protein>
    <submittedName>
        <fullName evidence="1">Uncharacterized protein</fullName>
    </submittedName>
</protein>
<accession>A0ABQ6I5M2</accession>